<protein>
    <submittedName>
        <fullName evidence="1">Uncharacterized protein</fullName>
    </submittedName>
</protein>
<dbReference type="Gene3D" id="3.30.710.10">
    <property type="entry name" value="Potassium Channel Kv1.1, Chain A"/>
    <property type="match status" value="1"/>
</dbReference>
<sequence length="248" mass="27616">MIGGIASGVPCSVASDFPFFLHFCVFFPLYNCFCSQRLRRDAYMDMFTILSASGDPVVIPQDPAIICQSAWLQAALDIGEEEGVVPIASTQTLQCLVAYMKHHAAHSEDDEQDIELPVSCTCTSSPAGLGYDVHVILPPSDIAFLDDCVGRNNAWPLERQELFLELLVAAEFVGHSRLMRVCAAYFACRLMSATESDILRWFAMQTPHDGKENGVGLPDEKKGDLLLLSDEDRLYFLREMRKVLNIEE</sequence>
<reference evidence="1 2" key="1">
    <citation type="journal article" date="2012" name="BMC Genomics">
        <title>Comparative genomic analysis of human infective Trypanosoma cruzi lineages with the bat-restricted subspecies T. cruzi marinkellei.</title>
        <authorList>
            <person name="Franzen O."/>
            <person name="Talavera-Lopez C."/>
            <person name="Ochaya S."/>
            <person name="Butler C.E."/>
            <person name="Messenger L.A."/>
            <person name="Lewis M.D."/>
            <person name="Llewellyn M.S."/>
            <person name="Marinkelle C.J."/>
            <person name="Tyler K.M."/>
            <person name="Miles M.A."/>
            <person name="Andersson B."/>
        </authorList>
    </citation>
    <scope>NUCLEOTIDE SEQUENCE [LARGE SCALE GENOMIC DNA]</scope>
    <source>
        <strain evidence="1 2">B7</strain>
    </source>
</reference>
<dbReference type="OrthoDB" id="248293at2759"/>
<keyword evidence="2" id="KW-1185">Reference proteome</keyword>
<evidence type="ECO:0000313" key="2">
    <source>
        <dbReference type="Proteomes" id="UP000007350"/>
    </source>
</evidence>
<gene>
    <name evidence="1" type="ORF">MOQ_004235</name>
</gene>
<accession>K2N1S4</accession>
<organism evidence="1 2">
    <name type="scientific">Trypanosoma cruzi marinkellei</name>
    <dbReference type="NCBI Taxonomy" id="85056"/>
    <lineage>
        <taxon>Eukaryota</taxon>
        <taxon>Discoba</taxon>
        <taxon>Euglenozoa</taxon>
        <taxon>Kinetoplastea</taxon>
        <taxon>Metakinetoplastina</taxon>
        <taxon>Trypanosomatida</taxon>
        <taxon>Trypanosomatidae</taxon>
        <taxon>Trypanosoma</taxon>
        <taxon>Schizotrypanum</taxon>
    </lineage>
</organism>
<proteinExistence type="predicted"/>
<dbReference type="InterPro" id="IPR011333">
    <property type="entry name" value="SKP1/BTB/POZ_sf"/>
</dbReference>
<evidence type="ECO:0000313" key="1">
    <source>
        <dbReference type="EMBL" id="EKF31929.1"/>
    </source>
</evidence>
<dbReference type="EMBL" id="AHKC01010533">
    <property type="protein sequence ID" value="EKF31929.1"/>
    <property type="molecule type" value="Genomic_DNA"/>
</dbReference>
<name>K2N1S4_TRYCR</name>
<dbReference type="Proteomes" id="UP000007350">
    <property type="component" value="Unassembled WGS sequence"/>
</dbReference>
<comment type="caution">
    <text evidence="1">The sequence shown here is derived from an EMBL/GenBank/DDBJ whole genome shotgun (WGS) entry which is preliminary data.</text>
</comment>
<dbReference type="AlphaFoldDB" id="K2N1S4"/>